<proteinExistence type="predicted"/>
<dbReference type="SUPFAM" id="SSF53927">
    <property type="entry name" value="Cytidine deaminase-like"/>
    <property type="match status" value="1"/>
</dbReference>
<dbReference type="InterPro" id="IPR016193">
    <property type="entry name" value="Cytidine_deaminase-like"/>
</dbReference>
<dbReference type="Proteomes" id="UP001501577">
    <property type="component" value="Unassembled WGS sequence"/>
</dbReference>
<sequence>MIDEIDRKYLKRCVELAETALKNGDAPFGSILVSQEGEVLYEGHNEISSGDNTCHPEFAIAKWAANNLNETQRQNAVVYTSGEHCSMCASAHGLVGLGRIVYASSTKQLSKWTKEMGG</sequence>
<dbReference type="Gene3D" id="3.40.140.10">
    <property type="entry name" value="Cytidine Deaminase, domain 2"/>
    <property type="match status" value="1"/>
</dbReference>
<accession>A0ABN3Y7A1</accession>
<dbReference type="Pfam" id="PF00383">
    <property type="entry name" value="dCMP_cyt_deam_1"/>
    <property type="match status" value="1"/>
</dbReference>
<dbReference type="PROSITE" id="PS51747">
    <property type="entry name" value="CYT_DCMP_DEAMINASES_2"/>
    <property type="match status" value="1"/>
</dbReference>
<evidence type="ECO:0000259" key="1">
    <source>
        <dbReference type="PROSITE" id="PS51747"/>
    </source>
</evidence>
<dbReference type="PANTHER" id="PTHR11079">
    <property type="entry name" value="CYTOSINE DEAMINASE FAMILY MEMBER"/>
    <property type="match status" value="1"/>
</dbReference>
<feature type="domain" description="CMP/dCMP-type deaminase" evidence="1">
    <location>
        <begin position="4"/>
        <end position="118"/>
    </location>
</feature>
<dbReference type="PANTHER" id="PTHR11079:SF179">
    <property type="entry name" value="TRNA(ADENINE(34)) DEAMINASE, CHLOROPLASTIC"/>
    <property type="match status" value="1"/>
</dbReference>
<dbReference type="EMBL" id="BAAAXQ010000026">
    <property type="protein sequence ID" value="GAA3014866.1"/>
    <property type="molecule type" value="Genomic_DNA"/>
</dbReference>
<gene>
    <name evidence="2" type="ORF">GCM10019998_08690</name>
</gene>
<protein>
    <recommendedName>
        <fullName evidence="1">CMP/dCMP-type deaminase domain-containing protein</fullName>
    </recommendedName>
</protein>
<reference evidence="2 3" key="1">
    <citation type="journal article" date="2019" name="Int. J. Syst. Evol. Microbiol.">
        <title>The Global Catalogue of Microorganisms (GCM) 10K type strain sequencing project: providing services to taxonomists for standard genome sequencing and annotation.</title>
        <authorList>
            <consortium name="The Broad Institute Genomics Platform"/>
            <consortium name="The Broad Institute Genome Sequencing Center for Infectious Disease"/>
            <person name="Wu L."/>
            <person name="Ma J."/>
        </authorList>
    </citation>
    <scope>NUCLEOTIDE SEQUENCE [LARGE SCALE GENOMIC DNA]</scope>
    <source>
        <strain evidence="2 3">JCM 8736</strain>
    </source>
</reference>
<evidence type="ECO:0000313" key="3">
    <source>
        <dbReference type="Proteomes" id="UP001501577"/>
    </source>
</evidence>
<name>A0ABN3Y7A1_9ENTE</name>
<keyword evidence="3" id="KW-1185">Reference proteome</keyword>
<comment type="caution">
    <text evidence="2">The sequence shown here is derived from an EMBL/GenBank/DDBJ whole genome shotgun (WGS) entry which is preliminary data.</text>
</comment>
<dbReference type="CDD" id="cd01285">
    <property type="entry name" value="nucleoside_deaminase"/>
    <property type="match status" value="1"/>
</dbReference>
<evidence type="ECO:0000313" key="2">
    <source>
        <dbReference type="EMBL" id="GAA3014866.1"/>
    </source>
</evidence>
<organism evidence="2 3">
    <name type="scientific">Tetragenococcus solitarius</name>
    <dbReference type="NCBI Taxonomy" id="71453"/>
    <lineage>
        <taxon>Bacteria</taxon>
        <taxon>Bacillati</taxon>
        <taxon>Bacillota</taxon>
        <taxon>Bacilli</taxon>
        <taxon>Lactobacillales</taxon>
        <taxon>Enterococcaceae</taxon>
        <taxon>Tetragenococcus</taxon>
    </lineage>
</organism>
<dbReference type="InterPro" id="IPR002125">
    <property type="entry name" value="CMP_dCMP_dom"/>
</dbReference>